<evidence type="ECO:0008006" key="5">
    <source>
        <dbReference type="Google" id="ProtNLM"/>
    </source>
</evidence>
<keyword evidence="1" id="KW-0677">Repeat</keyword>
<dbReference type="Proteomes" id="UP000769157">
    <property type="component" value="Unassembled WGS sequence"/>
</dbReference>
<dbReference type="RefSeq" id="XP_046061935.1">
    <property type="nucleotide sequence ID" value="XM_046203678.1"/>
</dbReference>
<dbReference type="EMBL" id="JAEUBE010000183">
    <property type="protein sequence ID" value="KAH3667123.1"/>
    <property type="molecule type" value="Genomic_DNA"/>
</dbReference>
<dbReference type="InterPro" id="IPR044244">
    <property type="entry name" value="TTC27/Emw1"/>
</dbReference>
<protein>
    <recommendedName>
        <fullName evidence="5">TPR-like protein</fullName>
    </recommendedName>
</protein>
<name>A0A9P8P7T0_9ASCO</name>
<evidence type="ECO:0000313" key="4">
    <source>
        <dbReference type="Proteomes" id="UP000769157"/>
    </source>
</evidence>
<dbReference type="PANTHER" id="PTHR16193:SF0">
    <property type="entry name" value="TETRATRICOPEPTIDE REPEAT PROTEIN 27"/>
    <property type="match status" value="1"/>
</dbReference>
<dbReference type="GeneID" id="70234739"/>
<proteinExistence type="predicted"/>
<reference evidence="3" key="2">
    <citation type="submission" date="2021-01" db="EMBL/GenBank/DDBJ databases">
        <authorList>
            <person name="Schikora-Tamarit M.A."/>
        </authorList>
    </citation>
    <scope>NUCLEOTIDE SEQUENCE</scope>
    <source>
        <strain evidence="3">CBS6075</strain>
    </source>
</reference>
<dbReference type="AlphaFoldDB" id="A0A9P8P7T0"/>
<evidence type="ECO:0000313" key="3">
    <source>
        <dbReference type="EMBL" id="KAH3667123.1"/>
    </source>
</evidence>
<gene>
    <name evidence="3" type="ORF">OGAPHI_002772</name>
</gene>
<dbReference type="PANTHER" id="PTHR16193">
    <property type="entry name" value="TETRATRICOPEPTIDE REPEAT PROTEIN 27"/>
    <property type="match status" value="1"/>
</dbReference>
<keyword evidence="2" id="KW-0802">TPR repeat</keyword>
<organism evidence="3 4">
    <name type="scientific">Ogataea philodendri</name>
    <dbReference type="NCBI Taxonomy" id="1378263"/>
    <lineage>
        <taxon>Eukaryota</taxon>
        <taxon>Fungi</taxon>
        <taxon>Dikarya</taxon>
        <taxon>Ascomycota</taxon>
        <taxon>Saccharomycotina</taxon>
        <taxon>Pichiomycetes</taxon>
        <taxon>Pichiales</taxon>
        <taxon>Pichiaceae</taxon>
        <taxon>Ogataea</taxon>
    </lineage>
</organism>
<comment type="caution">
    <text evidence="3">The sequence shown here is derived from an EMBL/GenBank/DDBJ whole genome shotgun (WGS) entry which is preliminary data.</text>
</comment>
<dbReference type="OrthoDB" id="1936594at2759"/>
<evidence type="ECO:0000256" key="2">
    <source>
        <dbReference type="ARBA" id="ARBA00022803"/>
    </source>
</evidence>
<keyword evidence="4" id="KW-1185">Reference proteome</keyword>
<dbReference type="InterPro" id="IPR011990">
    <property type="entry name" value="TPR-like_helical_dom_sf"/>
</dbReference>
<dbReference type="SUPFAM" id="SSF48452">
    <property type="entry name" value="TPR-like"/>
    <property type="match status" value="1"/>
</dbReference>
<reference evidence="3" key="1">
    <citation type="journal article" date="2021" name="Open Biol.">
        <title>Shared evolutionary footprints suggest mitochondrial oxidative damage underlies multiple complex I losses in fungi.</title>
        <authorList>
            <person name="Schikora-Tamarit M.A."/>
            <person name="Marcet-Houben M."/>
            <person name="Nosek J."/>
            <person name="Gabaldon T."/>
        </authorList>
    </citation>
    <scope>NUCLEOTIDE SEQUENCE</scope>
    <source>
        <strain evidence="3">CBS6075</strain>
    </source>
</reference>
<accession>A0A9P8P7T0</accession>
<dbReference type="Gene3D" id="1.25.40.10">
    <property type="entry name" value="Tetratricopeptide repeat domain"/>
    <property type="match status" value="1"/>
</dbReference>
<evidence type="ECO:0000256" key="1">
    <source>
        <dbReference type="ARBA" id="ARBA00022737"/>
    </source>
</evidence>
<sequence>MAKLAEAFWRNTGRTKWAPPPGDEEIFGDKKNYRKNLCQGIVSSSISMSSRIEQVALISLEQGFLNTGNTHRGSKLLINGQYAKLASSELKDIFHDPSIYSSIQELAAESSTPRQIIDQVVEKSIEISAEKSFLAAIVLLQLFVQTNFTGPKFPPADQLGWINELQTTSPSIIDLLTLSGQQPNRLVDWPLLLVLSLRYFEKLTKSPISLVGENQRIEPETAVSESKIVTLAEDDYQVAGAYWWRSRALQVQQSLYHDENAILSTLTFSLLSPSVVTALVDQTNPNLVVNQYILVLYHLEKARSALSANADTQATESLSKARSTSGLEFVLTGCKAKRTKYQEKAVASLTVLARSQASLLRTETDSSNNPQEVALNDDLFLERLQYENLGDNEVFETTGDEKRVRIDYSNLDYHEDQEDKLLPIAPKAEDIPASLQNIDPNSQPALADLDNIQLLLRLETIRANSPARSALINEELTALVQRVLFSPAGSVNWLVYCNALWQRSLLESDKAKTVERGVLQLYSLVEELGVHSEQTARLFPKTQDEEQFAEKFVSQDVSDELSLVNSVRNRFVFQLPLNPKWNLDSKLAEKLVELGSLKSALEIYERLHLWTDAALCYGSIGNESKAEELVVRQLDEFPNDARALSVLGDIRQDPALWEQAWSVSRYANAKRSLAKYYYQKPVAERDYQTIIGHQYDCVKANPLNFENWYFYGCLGLETSSWELAAEAFTRCVALDETSRYSWSNLASALLRLDKMKEAFTALQRAVSSGDTEKSSWKIWENYLIVAIKLGRWDEVLVASRTLLNTRKELDGEGSLDIPVLEKLVELLISEPYNEDSRQTHFQKSCVQFLTQEVPSVVNHNSRVWRVVAKVDLWRKKPWLALEDYEKAYRAASSRPELVIEQEAWQDAVGACEDLVAAYENFGSLPGKHGAGDVVCKDWKFKARSTVRSLMSKGKVWEDTEEYSRLEELKEEMKGK</sequence>